<evidence type="ECO:0000313" key="2">
    <source>
        <dbReference type="EMBL" id="PIC25862.1"/>
    </source>
</evidence>
<sequence length="78" mass="9275">MILVWHHQVFGFIMPFDLFSLRVRAVMNGLWILHCYMNPVMILIFNRPIREACRKVLQTSSCGFNVKINDASRKQQMY</sequence>
<comment type="caution">
    <text evidence="2">The sequence shown here is derived from an EMBL/GenBank/DDBJ whole genome shotgun (WGS) entry which is preliminary data.</text>
</comment>
<gene>
    <name evidence="2" type="primary">Cnig_chr_V.g18628</name>
    <name evidence="2" type="ORF">B9Z55_018628</name>
</gene>
<accession>A0A2G5TEY6</accession>
<proteinExistence type="predicted"/>
<feature type="transmembrane region" description="Helical" evidence="1">
    <location>
        <begin position="25"/>
        <end position="45"/>
    </location>
</feature>
<dbReference type="EMBL" id="PDUG01000005">
    <property type="protein sequence ID" value="PIC25862.1"/>
    <property type="molecule type" value="Genomic_DNA"/>
</dbReference>
<reference evidence="3" key="1">
    <citation type="submission" date="2017-10" db="EMBL/GenBank/DDBJ databases">
        <title>Rapid genome shrinkage in a self-fertile nematode reveals novel sperm competition proteins.</title>
        <authorList>
            <person name="Yin D."/>
            <person name="Schwarz E.M."/>
            <person name="Thomas C.G."/>
            <person name="Felde R.L."/>
            <person name="Korf I.F."/>
            <person name="Cutter A.D."/>
            <person name="Schartner C.M."/>
            <person name="Ralston E.J."/>
            <person name="Meyer B.J."/>
            <person name="Haag E.S."/>
        </authorList>
    </citation>
    <scope>NUCLEOTIDE SEQUENCE [LARGE SCALE GENOMIC DNA]</scope>
    <source>
        <strain evidence="3">JU1422</strain>
    </source>
</reference>
<keyword evidence="1" id="KW-0472">Membrane</keyword>
<keyword evidence="3" id="KW-1185">Reference proteome</keyword>
<evidence type="ECO:0000256" key="1">
    <source>
        <dbReference type="SAM" id="Phobius"/>
    </source>
</evidence>
<protein>
    <submittedName>
        <fullName evidence="2">Uncharacterized protein</fullName>
    </submittedName>
</protein>
<dbReference type="AlphaFoldDB" id="A0A2G5TEY6"/>
<evidence type="ECO:0000313" key="3">
    <source>
        <dbReference type="Proteomes" id="UP000230233"/>
    </source>
</evidence>
<dbReference type="SUPFAM" id="SSF81321">
    <property type="entry name" value="Family A G protein-coupled receptor-like"/>
    <property type="match status" value="1"/>
</dbReference>
<keyword evidence="1" id="KW-1133">Transmembrane helix</keyword>
<dbReference type="OrthoDB" id="5833348at2759"/>
<keyword evidence="1" id="KW-0812">Transmembrane</keyword>
<dbReference type="Proteomes" id="UP000230233">
    <property type="component" value="Chromosome V"/>
</dbReference>
<organism evidence="2 3">
    <name type="scientific">Caenorhabditis nigoni</name>
    <dbReference type="NCBI Taxonomy" id="1611254"/>
    <lineage>
        <taxon>Eukaryota</taxon>
        <taxon>Metazoa</taxon>
        <taxon>Ecdysozoa</taxon>
        <taxon>Nematoda</taxon>
        <taxon>Chromadorea</taxon>
        <taxon>Rhabditida</taxon>
        <taxon>Rhabditina</taxon>
        <taxon>Rhabditomorpha</taxon>
        <taxon>Rhabditoidea</taxon>
        <taxon>Rhabditidae</taxon>
        <taxon>Peloderinae</taxon>
        <taxon>Caenorhabditis</taxon>
    </lineage>
</organism>
<name>A0A2G5TEY6_9PELO</name>